<sequence length="354" mass="39005">MNKLYTSASTLLAALLLSACASSVHIRALAPAAVPMPANLQSVATANRIIPESRRDKFFDVMEGAFTGEGPGVDRAGADECVNVVGQALANNSYRFKVTQAQLQLLGRSREFFLPPLAPRYVQDLCRRTQVDGLVVLEAFDSDMLLSHTNGFRTYKDKEGHEHKVPTVHVEMVMKIVTGFRTYGAAQGFVLDQARQEDQLVFSGNGDTYPAALRQLPPPEECIRRVAQRAGDGYARRIAPSYIDLNRDYFTSAKKDARMKEAAQRAEAGDWTGAATLWQQSARHLDPKIAGRAFYNLAVASEVRGDLPGAIDWAKKAAFTCDNAQARQYLRVLNDRMQAQAVVQEQLKSVPTVN</sequence>
<accession>A0A9X1VJ10</accession>
<feature type="signal peptide" evidence="1">
    <location>
        <begin position="1"/>
        <end position="21"/>
    </location>
</feature>
<proteinExistence type="predicted"/>
<dbReference type="PROSITE" id="PS51257">
    <property type="entry name" value="PROKAR_LIPOPROTEIN"/>
    <property type="match status" value="1"/>
</dbReference>
<dbReference type="EMBL" id="JALBGC010000005">
    <property type="protein sequence ID" value="MCI1189568.1"/>
    <property type="molecule type" value="Genomic_DNA"/>
</dbReference>
<keyword evidence="3" id="KW-1185">Reference proteome</keyword>
<gene>
    <name evidence="2" type="ORF">MON38_19260</name>
</gene>
<comment type="caution">
    <text evidence="2">The sequence shown here is derived from an EMBL/GenBank/DDBJ whole genome shotgun (WGS) entry which is preliminary data.</text>
</comment>
<dbReference type="Proteomes" id="UP001139193">
    <property type="component" value="Unassembled WGS sequence"/>
</dbReference>
<protein>
    <submittedName>
        <fullName evidence="2">DUF6340 family protein</fullName>
    </submittedName>
</protein>
<keyword evidence="1" id="KW-0732">Signal</keyword>
<dbReference type="InterPro" id="IPR045921">
    <property type="entry name" value="DUF6340"/>
</dbReference>
<dbReference type="Pfam" id="PF19867">
    <property type="entry name" value="DUF6340"/>
    <property type="match status" value="1"/>
</dbReference>
<evidence type="ECO:0000313" key="2">
    <source>
        <dbReference type="EMBL" id="MCI1189568.1"/>
    </source>
</evidence>
<evidence type="ECO:0000256" key="1">
    <source>
        <dbReference type="SAM" id="SignalP"/>
    </source>
</evidence>
<reference evidence="2" key="1">
    <citation type="submission" date="2022-03" db="EMBL/GenBank/DDBJ databases">
        <title>Bacterial whole genome sequence for Hymenobacter sp. DH14.</title>
        <authorList>
            <person name="Le V."/>
        </authorList>
    </citation>
    <scope>NUCLEOTIDE SEQUENCE</scope>
    <source>
        <strain evidence="2">DH14</strain>
    </source>
</reference>
<organism evidence="2 3">
    <name type="scientific">Hymenobacter cyanobacteriorum</name>
    <dbReference type="NCBI Taxonomy" id="2926463"/>
    <lineage>
        <taxon>Bacteria</taxon>
        <taxon>Pseudomonadati</taxon>
        <taxon>Bacteroidota</taxon>
        <taxon>Cytophagia</taxon>
        <taxon>Cytophagales</taxon>
        <taxon>Hymenobacteraceae</taxon>
        <taxon>Hymenobacter</taxon>
    </lineage>
</organism>
<dbReference type="AlphaFoldDB" id="A0A9X1VJ10"/>
<name>A0A9X1VJ10_9BACT</name>
<dbReference type="RefSeq" id="WP_241937794.1">
    <property type="nucleotide sequence ID" value="NZ_JALBGC010000005.1"/>
</dbReference>
<evidence type="ECO:0000313" key="3">
    <source>
        <dbReference type="Proteomes" id="UP001139193"/>
    </source>
</evidence>
<feature type="chain" id="PRO_5040944692" evidence="1">
    <location>
        <begin position="22"/>
        <end position="354"/>
    </location>
</feature>